<dbReference type="InterPro" id="IPR000412">
    <property type="entry name" value="ABC_2_transport"/>
</dbReference>
<dbReference type="EMBL" id="VFPH01000001">
    <property type="protein sequence ID" value="TQM46015.1"/>
    <property type="molecule type" value="Genomic_DNA"/>
</dbReference>
<protein>
    <recommendedName>
        <fullName evidence="6">Transport permease protein</fullName>
    </recommendedName>
</protein>
<feature type="domain" description="ABC transmembrane type-2" evidence="7">
    <location>
        <begin position="23"/>
        <end position="244"/>
    </location>
</feature>
<evidence type="ECO:0000256" key="4">
    <source>
        <dbReference type="ARBA" id="ARBA00023136"/>
    </source>
</evidence>
<dbReference type="InterPro" id="IPR051784">
    <property type="entry name" value="Nod_factor_ABC_transporter"/>
</dbReference>
<reference evidence="8 9" key="1">
    <citation type="submission" date="2019-06" db="EMBL/GenBank/DDBJ databases">
        <title>Sequencing the genomes of 1000 actinobacteria strains.</title>
        <authorList>
            <person name="Klenk H.-P."/>
        </authorList>
    </citation>
    <scope>NUCLEOTIDE SEQUENCE [LARGE SCALE GENOMIC DNA]</scope>
    <source>
        <strain evidence="8 9">DSM 45511</strain>
    </source>
</reference>
<evidence type="ECO:0000256" key="3">
    <source>
        <dbReference type="ARBA" id="ARBA00022989"/>
    </source>
</evidence>
<feature type="transmembrane region" description="Helical" evidence="6">
    <location>
        <begin position="166"/>
        <end position="187"/>
    </location>
</feature>
<keyword evidence="4 6" id="KW-0472">Membrane</keyword>
<accession>A0A543GIZ9</accession>
<dbReference type="InterPro" id="IPR013525">
    <property type="entry name" value="ABC2_TM"/>
</dbReference>
<dbReference type="PROSITE" id="PS51012">
    <property type="entry name" value="ABC_TM2"/>
    <property type="match status" value="1"/>
</dbReference>
<keyword evidence="6" id="KW-0813">Transport</keyword>
<evidence type="ECO:0000256" key="1">
    <source>
        <dbReference type="ARBA" id="ARBA00004141"/>
    </source>
</evidence>
<evidence type="ECO:0000256" key="5">
    <source>
        <dbReference type="ARBA" id="ARBA00023251"/>
    </source>
</evidence>
<dbReference type="InterPro" id="IPR047817">
    <property type="entry name" value="ABC2_TM_bact-type"/>
</dbReference>
<keyword evidence="2 6" id="KW-0812">Transmembrane</keyword>
<feature type="transmembrane region" description="Helical" evidence="6">
    <location>
        <begin position="134"/>
        <end position="154"/>
    </location>
</feature>
<feature type="transmembrane region" description="Helical" evidence="6">
    <location>
        <begin position="25"/>
        <end position="46"/>
    </location>
</feature>
<sequence length="251" mass="26051">MSSLDRTLSIVRGNVTLFVRDPGPLVGRITQPVLLVLLMQPLYVAAIGDGARGTAQVVLGQLVMFSLLGTSVVGSSILTERRWNTLDRLRATPARVPELLTGKAVPVMGFLLLQQAVLLVLGVTVLGLEVTDPALLLLAAVVWAATVLCTGAAIATTVGSLAQFSAVVDVGSTVVAGLSGALVPLAAMPEWARTIAPVWPGYWAMEGLRSALDGDREATLVAVAVLLAFAAAAAAIAAVRLRRGWGRSTLL</sequence>
<feature type="transmembrane region" description="Helical" evidence="6">
    <location>
        <begin position="58"/>
        <end position="79"/>
    </location>
</feature>
<dbReference type="OrthoDB" id="4526018at2"/>
<evidence type="ECO:0000313" key="9">
    <source>
        <dbReference type="Proteomes" id="UP000319818"/>
    </source>
</evidence>
<dbReference type="GO" id="GO:0046677">
    <property type="term" value="P:response to antibiotic"/>
    <property type="evidence" value="ECO:0007669"/>
    <property type="project" value="UniProtKB-KW"/>
</dbReference>
<dbReference type="PANTHER" id="PTHR43229:SF2">
    <property type="entry name" value="NODULATION PROTEIN J"/>
    <property type="match status" value="1"/>
</dbReference>
<comment type="similarity">
    <text evidence="6">Belongs to the ABC-2 integral membrane protein family.</text>
</comment>
<evidence type="ECO:0000256" key="2">
    <source>
        <dbReference type="ARBA" id="ARBA00022692"/>
    </source>
</evidence>
<dbReference type="PANTHER" id="PTHR43229">
    <property type="entry name" value="NODULATION PROTEIN J"/>
    <property type="match status" value="1"/>
</dbReference>
<evidence type="ECO:0000313" key="8">
    <source>
        <dbReference type="EMBL" id="TQM46015.1"/>
    </source>
</evidence>
<dbReference type="Pfam" id="PF01061">
    <property type="entry name" value="ABC2_membrane"/>
    <property type="match status" value="1"/>
</dbReference>
<dbReference type="GO" id="GO:0043190">
    <property type="term" value="C:ATP-binding cassette (ABC) transporter complex"/>
    <property type="evidence" value="ECO:0007669"/>
    <property type="project" value="InterPro"/>
</dbReference>
<comment type="subcellular location">
    <subcellularLocation>
        <location evidence="6">Cell membrane</location>
        <topology evidence="6">Multi-pass membrane protein</topology>
    </subcellularLocation>
    <subcellularLocation>
        <location evidence="1">Membrane</location>
        <topology evidence="1">Multi-pass membrane protein</topology>
    </subcellularLocation>
</comment>
<dbReference type="Proteomes" id="UP000319818">
    <property type="component" value="Unassembled WGS sequence"/>
</dbReference>
<feature type="transmembrane region" description="Helical" evidence="6">
    <location>
        <begin position="218"/>
        <end position="239"/>
    </location>
</feature>
<name>A0A543GIZ9_9PSEU</name>
<gene>
    <name evidence="8" type="ORF">FB388_3419</name>
</gene>
<organism evidence="8 9">
    <name type="scientific">Pseudonocardia cypriaca</name>
    <dbReference type="NCBI Taxonomy" id="882449"/>
    <lineage>
        <taxon>Bacteria</taxon>
        <taxon>Bacillati</taxon>
        <taxon>Actinomycetota</taxon>
        <taxon>Actinomycetes</taxon>
        <taxon>Pseudonocardiales</taxon>
        <taxon>Pseudonocardiaceae</taxon>
        <taxon>Pseudonocardia</taxon>
    </lineage>
</organism>
<comment type="caution">
    <text evidence="8">The sequence shown here is derived from an EMBL/GenBank/DDBJ whole genome shotgun (WGS) entry which is preliminary data.</text>
</comment>
<dbReference type="PIRSF" id="PIRSF006648">
    <property type="entry name" value="DrrB"/>
    <property type="match status" value="1"/>
</dbReference>
<feature type="transmembrane region" description="Helical" evidence="6">
    <location>
        <begin position="100"/>
        <end position="128"/>
    </location>
</feature>
<keyword evidence="5" id="KW-0046">Antibiotic resistance</keyword>
<keyword evidence="6" id="KW-1003">Cell membrane</keyword>
<dbReference type="AlphaFoldDB" id="A0A543GIZ9"/>
<dbReference type="RefSeq" id="WP_142102005.1">
    <property type="nucleotide sequence ID" value="NZ_VFPH01000001.1"/>
</dbReference>
<evidence type="ECO:0000259" key="7">
    <source>
        <dbReference type="PROSITE" id="PS51012"/>
    </source>
</evidence>
<proteinExistence type="inferred from homology"/>
<keyword evidence="9" id="KW-1185">Reference proteome</keyword>
<evidence type="ECO:0000256" key="6">
    <source>
        <dbReference type="RuleBase" id="RU361157"/>
    </source>
</evidence>
<keyword evidence="3 6" id="KW-1133">Transmembrane helix</keyword>
<dbReference type="GO" id="GO:0140359">
    <property type="term" value="F:ABC-type transporter activity"/>
    <property type="evidence" value="ECO:0007669"/>
    <property type="project" value="InterPro"/>
</dbReference>